<keyword evidence="2" id="KW-1185">Reference proteome</keyword>
<dbReference type="Proteomes" id="UP000265962">
    <property type="component" value="Unassembled WGS sequence"/>
</dbReference>
<name>A0A375I5V6_9ACTN</name>
<proteinExistence type="predicted"/>
<sequence>MTVIDDELGDPQPGARGQGCVSVRHKRAFLTVDDFAIP</sequence>
<accession>A0A375I5V6</accession>
<feature type="non-terminal residue" evidence="1">
    <location>
        <position position="38"/>
    </location>
</feature>
<dbReference type="EMBL" id="OMOH01000030">
    <property type="protein sequence ID" value="SPF69580.1"/>
    <property type="molecule type" value="Genomic_DNA"/>
</dbReference>
<dbReference type="AlphaFoldDB" id="A0A375I5V6"/>
<evidence type="ECO:0000313" key="1">
    <source>
        <dbReference type="EMBL" id="SPF69580.1"/>
    </source>
</evidence>
<protein>
    <submittedName>
        <fullName evidence="1">Uncharacterized protein</fullName>
    </submittedName>
</protein>
<evidence type="ECO:0000313" key="2">
    <source>
        <dbReference type="Proteomes" id="UP000265962"/>
    </source>
</evidence>
<reference evidence="2" key="1">
    <citation type="submission" date="2018-02" db="EMBL/GenBank/DDBJ databases">
        <authorList>
            <person name="Hornung B."/>
        </authorList>
    </citation>
    <scope>NUCLEOTIDE SEQUENCE [LARGE SCALE GENOMIC DNA]</scope>
</reference>
<gene>
    <name evidence="1" type="ORF">PROPJV5_2576</name>
</gene>
<organism evidence="1 2">
    <name type="scientific">Propionibacterium ruminifibrarum</name>
    <dbReference type="NCBI Taxonomy" id="1962131"/>
    <lineage>
        <taxon>Bacteria</taxon>
        <taxon>Bacillati</taxon>
        <taxon>Actinomycetota</taxon>
        <taxon>Actinomycetes</taxon>
        <taxon>Propionibacteriales</taxon>
        <taxon>Propionibacteriaceae</taxon>
        <taxon>Propionibacterium</taxon>
    </lineage>
</organism>